<evidence type="ECO:0000256" key="7">
    <source>
        <dbReference type="SAM" id="Phobius"/>
    </source>
</evidence>
<keyword evidence="5 7" id="KW-1133">Transmembrane helix</keyword>
<feature type="transmembrane region" description="Helical" evidence="7">
    <location>
        <begin position="374"/>
        <end position="393"/>
    </location>
</feature>
<feature type="transmembrane region" description="Helical" evidence="7">
    <location>
        <begin position="444"/>
        <end position="464"/>
    </location>
</feature>
<feature type="transmembrane region" description="Helical" evidence="7">
    <location>
        <begin position="155"/>
        <end position="178"/>
    </location>
</feature>
<keyword evidence="4 7" id="KW-0812">Transmembrane</keyword>
<dbReference type="FunFam" id="1.20.1250.20:FF:000134">
    <property type="entry name" value="MFS sugar transporter protein"/>
    <property type="match status" value="1"/>
</dbReference>
<dbReference type="OrthoDB" id="6133115at2759"/>
<dbReference type="PANTHER" id="PTHR48022">
    <property type="entry name" value="PLASTIDIC GLUCOSE TRANSPORTER 4"/>
    <property type="match status" value="1"/>
</dbReference>
<evidence type="ECO:0000313" key="9">
    <source>
        <dbReference type="EMBL" id="KPV75032.1"/>
    </source>
</evidence>
<evidence type="ECO:0000256" key="5">
    <source>
        <dbReference type="ARBA" id="ARBA00022989"/>
    </source>
</evidence>
<dbReference type="GO" id="GO:0005351">
    <property type="term" value="F:carbohydrate:proton symporter activity"/>
    <property type="evidence" value="ECO:0007669"/>
    <property type="project" value="TreeGrafter"/>
</dbReference>
<dbReference type="InterPro" id="IPR050360">
    <property type="entry name" value="MFS_Sugar_Transporters"/>
</dbReference>
<feature type="transmembrane region" description="Helical" evidence="7">
    <location>
        <begin position="97"/>
        <end position="116"/>
    </location>
</feature>
<protein>
    <recommendedName>
        <fullName evidence="8">Major facilitator superfamily (MFS) profile domain-containing protein</fullName>
    </recommendedName>
</protein>
<feature type="transmembrane region" description="Helical" evidence="7">
    <location>
        <begin position="122"/>
        <end position="143"/>
    </location>
</feature>
<feature type="transmembrane region" description="Helical" evidence="7">
    <location>
        <begin position="320"/>
        <end position="337"/>
    </location>
</feature>
<reference evidence="9 10" key="1">
    <citation type="journal article" date="2015" name="Front. Microbiol.">
        <title>Genome sequence of the plant growth promoting endophytic yeast Rhodotorula graminis WP1.</title>
        <authorList>
            <person name="Firrincieli A."/>
            <person name="Otillar R."/>
            <person name="Salamov A."/>
            <person name="Schmutz J."/>
            <person name="Khan Z."/>
            <person name="Redman R.S."/>
            <person name="Fleck N.D."/>
            <person name="Lindquist E."/>
            <person name="Grigoriev I.V."/>
            <person name="Doty S.L."/>
        </authorList>
    </citation>
    <scope>NUCLEOTIDE SEQUENCE [LARGE SCALE GENOMIC DNA]</scope>
    <source>
        <strain evidence="9 10">WP1</strain>
    </source>
</reference>
<feature type="transmembrane region" description="Helical" evidence="7">
    <location>
        <begin position="190"/>
        <end position="210"/>
    </location>
</feature>
<dbReference type="Pfam" id="PF00083">
    <property type="entry name" value="Sugar_tr"/>
    <property type="match status" value="1"/>
</dbReference>
<dbReference type="GO" id="GO:0016020">
    <property type="term" value="C:membrane"/>
    <property type="evidence" value="ECO:0007669"/>
    <property type="project" value="UniProtKB-SubCell"/>
</dbReference>
<keyword evidence="3" id="KW-0813">Transport</keyword>
<feature type="transmembrane region" description="Helical" evidence="7">
    <location>
        <begin position="344"/>
        <end position="368"/>
    </location>
</feature>
<dbReference type="PROSITE" id="PS00216">
    <property type="entry name" value="SUGAR_TRANSPORT_1"/>
    <property type="match status" value="1"/>
</dbReference>
<comment type="subcellular location">
    <subcellularLocation>
        <location evidence="1">Membrane</location>
        <topology evidence="1">Multi-pass membrane protein</topology>
    </subcellularLocation>
</comment>
<dbReference type="PANTHER" id="PTHR48022:SF52">
    <property type="entry name" value="SUGAR TRANSPORTER, PUTATIVE-RELATED"/>
    <property type="match status" value="1"/>
</dbReference>
<evidence type="ECO:0000256" key="3">
    <source>
        <dbReference type="ARBA" id="ARBA00022448"/>
    </source>
</evidence>
<feature type="transmembrane region" description="Helical" evidence="7">
    <location>
        <begin position="66"/>
        <end position="85"/>
    </location>
</feature>
<dbReference type="InterPro" id="IPR036259">
    <property type="entry name" value="MFS_trans_sf"/>
</dbReference>
<evidence type="ECO:0000256" key="4">
    <source>
        <dbReference type="ARBA" id="ARBA00022692"/>
    </source>
</evidence>
<keyword evidence="6 7" id="KW-0472">Membrane</keyword>
<dbReference type="InterPro" id="IPR005829">
    <property type="entry name" value="Sugar_transporter_CS"/>
</dbReference>
<dbReference type="SUPFAM" id="SSF103473">
    <property type="entry name" value="MFS general substrate transporter"/>
    <property type="match status" value="1"/>
</dbReference>
<dbReference type="OMA" id="NPNWIKD"/>
<dbReference type="RefSeq" id="XP_018271081.1">
    <property type="nucleotide sequence ID" value="XM_018417066.1"/>
</dbReference>
<organism evidence="9 10">
    <name type="scientific">Rhodotorula graminis (strain WP1)</name>
    <dbReference type="NCBI Taxonomy" id="578459"/>
    <lineage>
        <taxon>Eukaryota</taxon>
        <taxon>Fungi</taxon>
        <taxon>Dikarya</taxon>
        <taxon>Basidiomycota</taxon>
        <taxon>Pucciniomycotina</taxon>
        <taxon>Microbotryomycetes</taxon>
        <taxon>Sporidiobolales</taxon>
        <taxon>Sporidiobolaceae</taxon>
        <taxon>Rhodotorula</taxon>
    </lineage>
</organism>
<dbReference type="GeneID" id="28977514"/>
<evidence type="ECO:0000313" key="10">
    <source>
        <dbReference type="Proteomes" id="UP000053890"/>
    </source>
</evidence>
<accession>A0A194S365</accession>
<evidence type="ECO:0000256" key="2">
    <source>
        <dbReference type="ARBA" id="ARBA00010992"/>
    </source>
</evidence>
<dbReference type="Gene3D" id="1.20.1250.20">
    <property type="entry name" value="MFS general substrate transporter like domains"/>
    <property type="match status" value="1"/>
</dbReference>
<feature type="transmembrane region" description="Helical" evidence="7">
    <location>
        <begin position="414"/>
        <end position="432"/>
    </location>
</feature>
<feature type="transmembrane region" description="Helical" evidence="7">
    <location>
        <begin position="278"/>
        <end position="300"/>
    </location>
</feature>
<feature type="transmembrane region" description="Helical" evidence="7">
    <location>
        <begin position="26"/>
        <end position="46"/>
    </location>
</feature>
<dbReference type="STRING" id="578459.A0A194S365"/>
<dbReference type="AlphaFoldDB" id="A0A194S365"/>
<feature type="domain" description="Major facilitator superfamily (MFS) profile" evidence="8">
    <location>
        <begin position="28"/>
        <end position="467"/>
    </location>
</feature>
<evidence type="ECO:0000256" key="1">
    <source>
        <dbReference type="ARBA" id="ARBA00004141"/>
    </source>
</evidence>
<sequence length="522" mass="57028">MSKTFRDMPNNTADSWWKDPSLRKNIGSAVICYFGTFALGYDGSYMNGLQSLPSWNAYFDSPSGNRLGIISASSYLPTLVLLPFYSLACDYFGRRPAAVVGSIGLLGGAILGALATNEAMLIAGRAVVGVAGSLIALATNLLVNELLHPRLRSIGAAFFLVFYYTGSVVSAWVTYGVIAADWQDDWGWRLPTLLQAIGPIVVGVGALFFLPESPRFLLAKGRREQALQVLAEHHANGDKDDALVQHELEEIEDALALEKREKTGFRSFLKTKGNRHRLLIVLTTGTGSQASGVAIMSYYLAPALRIAGVTSALAQTSINGGLAIFNLGLAIVGAALVERVGRRPLWLISTGGMLCSYIVLIAVSAMFANEGTKAYGLCSVAFMFICYGFYDIAWTPLAFSYTTEILPYSMRASGMALFVWMQNAALCLNQWINPIGLEAVAWKYYFVFLCTLIMYLVLIWFLFVETKGLALEEIALLFDHNKATTLAEKKEAVDAQLKMSSKQIRADMAHIEDKDVKDVESV</sequence>
<dbReference type="InterPro" id="IPR020846">
    <property type="entry name" value="MFS_dom"/>
</dbReference>
<gene>
    <name evidence="9" type="ORF">RHOBADRAFT_53935</name>
</gene>
<dbReference type="PROSITE" id="PS50850">
    <property type="entry name" value="MFS"/>
    <property type="match status" value="1"/>
</dbReference>
<dbReference type="Proteomes" id="UP000053890">
    <property type="component" value="Unassembled WGS sequence"/>
</dbReference>
<evidence type="ECO:0000259" key="8">
    <source>
        <dbReference type="PROSITE" id="PS50850"/>
    </source>
</evidence>
<evidence type="ECO:0000256" key="6">
    <source>
        <dbReference type="ARBA" id="ARBA00023136"/>
    </source>
</evidence>
<dbReference type="InterPro" id="IPR005828">
    <property type="entry name" value="MFS_sugar_transport-like"/>
</dbReference>
<proteinExistence type="inferred from homology"/>
<name>A0A194S365_RHOGW</name>
<comment type="similarity">
    <text evidence="2">Belongs to the major facilitator superfamily. Sugar transporter (TC 2.A.1.1) family.</text>
</comment>
<keyword evidence="10" id="KW-1185">Reference proteome</keyword>
<dbReference type="EMBL" id="KQ474079">
    <property type="protein sequence ID" value="KPV75032.1"/>
    <property type="molecule type" value="Genomic_DNA"/>
</dbReference>